<sequence length="79" mass="8930">MYSCFHDQPKLCCIMQAIDTNAKNDKFQSKDMEGASCRLHTVHKANSKKLLELNSGASNHICGKNKWFTNSRLIPKAMT</sequence>
<accession>A0A8T0WPM8</accession>
<keyword evidence="2" id="KW-1185">Reference proteome</keyword>
<name>A0A8T0WPM8_PANVG</name>
<dbReference type="EMBL" id="CM029038">
    <property type="protein sequence ID" value="KAG2649940.1"/>
    <property type="molecule type" value="Genomic_DNA"/>
</dbReference>
<evidence type="ECO:0000313" key="1">
    <source>
        <dbReference type="EMBL" id="KAG2649940.1"/>
    </source>
</evidence>
<reference evidence="1" key="1">
    <citation type="submission" date="2020-05" db="EMBL/GenBank/DDBJ databases">
        <title>WGS assembly of Panicum virgatum.</title>
        <authorList>
            <person name="Lovell J.T."/>
            <person name="Jenkins J."/>
            <person name="Shu S."/>
            <person name="Juenger T.E."/>
            <person name="Schmutz J."/>
        </authorList>
    </citation>
    <scope>NUCLEOTIDE SEQUENCE</scope>
    <source>
        <strain evidence="1">AP13</strain>
    </source>
</reference>
<protein>
    <submittedName>
        <fullName evidence="1">Uncharacterized protein</fullName>
    </submittedName>
</protein>
<proteinExistence type="predicted"/>
<evidence type="ECO:0000313" key="2">
    <source>
        <dbReference type="Proteomes" id="UP000823388"/>
    </source>
</evidence>
<dbReference type="AlphaFoldDB" id="A0A8T0WPM8"/>
<dbReference type="Proteomes" id="UP000823388">
    <property type="component" value="Chromosome 1N"/>
</dbReference>
<comment type="caution">
    <text evidence="1">The sequence shown here is derived from an EMBL/GenBank/DDBJ whole genome shotgun (WGS) entry which is preliminary data.</text>
</comment>
<organism evidence="1 2">
    <name type="scientific">Panicum virgatum</name>
    <name type="common">Blackwell switchgrass</name>
    <dbReference type="NCBI Taxonomy" id="38727"/>
    <lineage>
        <taxon>Eukaryota</taxon>
        <taxon>Viridiplantae</taxon>
        <taxon>Streptophyta</taxon>
        <taxon>Embryophyta</taxon>
        <taxon>Tracheophyta</taxon>
        <taxon>Spermatophyta</taxon>
        <taxon>Magnoliopsida</taxon>
        <taxon>Liliopsida</taxon>
        <taxon>Poales</taxon>
        <taxon>Poaceae</taxon>
        <taxon>PACMAD clade</taxon>
        <taxon>Panicoideae</taxon>
        <taxon>Panicodae</taxon>
        <taxon>Paniceae</taxon>
        <taxon>Panicinae</taxon>
        <taxon>Panicum</taxon>
        <taxon>Panicum sect. Hiantes</taxon>
    </lineage>
</organism>
<gene>
    <name evidence="1" type="ORF">PVAP13_1NG143500</name>
</gene>